<evidence type="ECO:0000256" key="1">
    <source>
        <dbReference type="PROSITE-ProRule" id="PRU00169"/>
    </source>
</evidence>
<dbReference type="InterPro" id="IPR007492">
    <property type="entry name" value="LytTR_DNA-bd_dom"/>
</dbReference>
<dbReference type="Pfam" id="PF04397">
    <property type="entry name" value="LytTR"/>
    <property type="match status" value="1"/>
</dbReference>
<dbReference type="PROSITE" id="PS50930">
    <property type="entry name" value="HTH_LYTTR"/>
    <property type="match status" value="1"/>
</dbReference>
<dbReference type="SUPFAM" id="SSF52172">
    <property type="entry name" value="CheY-like"/>
    <property type="match status" value="1"/>
</dbReference>
<dbReference type="InterPro" id="IPR011006">
    <property type="entry name" value="CheY-like_superfamily"/>
</dbReference>
<dbReference type="PANTHER" id="PTHR37299:SF1">
    <property type="entry name" value="STAGE 0 SPORULATION PROTEIN A HOMOLOG"/>
    <property type="match status" value="1"/>
</dbReference>
<dbReference type="STRING" id="226506.SAMN04488519_103308"/>
<feature type="domain" description="Response regulatory" evidence="2">
    <location>
        <begin position="2"/>
        <end position="115"/>
    </location>
</feature>
<evidence type="ECO:0000313" key="5">
    <source>
        <dbReference type="Proteomes" id="UP000199564"/>
    </source>
</evidence>
<reference evidence="5" key="1">
    <citation type="submission" date="2016-10" db="EMBL/GenBank/DDBJ databases">
        <authorList>
            <person name="Varghese N."/>
            <person name="Submissions S."/>
        </authorList>
    </citation>
    <scope>NUCLEOTIDE SEQUENCE [LARGE SCALE GENOMIC DNA]</scope>
    <source>
        <strain evidence="5">DSM 15282</strain>
    </source>
</reference>
<keyword evidence="5" id="KW-1185">Reference proteome</keyword>
<feature type="modified residue" description="4-aspartylphosphate" evidence="1">
    <location>
        <position position="55"/>
    </location>
</feature>
<dbReference type="PROSITE" id="PS50110">
    <property type="entry name" value="RESPONSE_REGULATORY"/>
    <property type="match status" value="1"/>
</dbReference>
<evidence type="ECO:0000259" key="2">
    <source>
        <dbReference type="PROSITE" id="PS50110"/>
    </source>
</evidence>
<dbReference type="Pfam" id="PF00072">
    <property type="entry name" value="Response_reg"/>
    <property type="match status" value="1"/>
</dbReference>
<dbReference type="SMART" id="SM00850">
    <property type="entry name" value="LytTR"/>
    <property type="match status" value="1"/>
</dbReference>
<dbReference type="FunFam" id="3.40.50.2300:FF:000361">
    <property type="entry name" value="Two-component system response regulator"/>
    <property type="match status" value="1"/>
</dbReference>
<protein>
    <submittedName>
        <fullName evidence="4">Two component transcriptional regulator, LytTR family</fullName>
    </submittedName>
</protein>
<dbReference type="EMBL" id="FOVW01000003">
    <property type="protein sequence ID" value="SFO06880.1"/>
    <property type="molecule type" value="Genomic_DNA"/>
</dbReference>
<dbReference type="RefSeq" id="WP_091651795.1">
    <property type="nucleotide sequence ID" value="NZ_FOVW01000003.1"/>
</dbReference>
<dbReference type="Proteomes" id="UP000199564">
    <property type="component" value="Unassembled WGS sequence"/>
</dbReference>
<evidence type="ECO:0000259" key="3">
    <source>
        <dbReference type="PROSITE" id="PS50930"/>
    </source>
</evidence>
<dbReference type="InterPro" id="IPR001789">
    <property type="entry name" value="Sig_transdc_resp-reg_receiver"/>
</dbReference>
<accession>A0A1I5E6F9</accession>
<dbReference type="PANTHER" id="PTHR37299">
    <property type="entry name" value="TRANSCRIPTIONAL REGULATOR-RELATED"/>
    <property type="match status" value="1"/>
</dbReference>
<dbReference type="GO" id="GO:0003677">
    <property type="term" value="F:DNA binding"/>
    <property type="evidence" value="ECO:0007669"/>
    <property type="project" value="InterPro"/>
</dbReference>
<dbReference type="InterPro" id="IPR046947">
    <property type="entry name" value="LytR-like"/>
</dbReference>
<sequence length="250" mass="29088">MNILIIEDENPAANRLLKLLKPYFQDADFHGNLDSIKSSVEWLQTYPHPDLIFCDIQLADGISFEIFEKVKLSTPVIFTTAYDQFAIKAFQVNAVDYLLKPIDPEDLNRAVDKFKSQQIKPSLDLDLIKDLLKPQTQNFKSRFLVRFGEKIQSISIEEVDLFFSEEKVTFLQTKSGKRYVIDQTLEQTESQLDPSQFFRINRKYISHIAAVEEVYSYSNSRLKVKLRNCDSSDVIVSREKVGEFKQWLDQ</sequence>
<dbReference type="GO" id="GO:0000156">
    <property type="term" value="F:phosphorelay response regulator activity"/>
    <property type="evidence" value="ECO:0007669"/>
    <property type="project" value="InterPro"/>
</dbReference>
<dbReference type="Gene3D" id="3.40.50.2300">
    <property type="match status" value="1"/>
</dbReference>
<dbReference type="Gene3D" id="2.40.50.1020">
    <property type="entry name" value="LytTr DNA-binding domain"/>
    <property type="match status" value="1"/>
</dbReference>
<feature type="domain" description="HTH LytTR-type" evidence="3">
    <location>
        <begin position="143"/>
        <end position="250"/>
    </location>
</feature>
<gene>
    <name evidence="4" type="ORF">SAMN04488519_103308</name>
</gene>
<proteinExistence type="predicted"/>
<keyword evidence="1" id="KW-0597">Phosphoprotein</keyword>
<organism evidence="4 5">
    <name type="scientific">Algoriphagus ornithinivorans</name>
    <dbReference type="NCBI Taxonomy" id="226506"/>
    <lineage>
        <taxon>Bacteria</taxon>
        <taxon>Pseudomonadati</taxon>
        <taxon>Bacteroidota</taxon>
        <taxon>Cytophagia</taxon>
        <taxon>Cytophagales</taxon>
        <taxon>Cyclobacteriaceae</taxon>
        <taxon>Algoriphagus</taxon>
    </lineage>
</organism>
<dbReference type="SMART" id="SM00448">
    <property type="entry name" value="REC"/>
    <property type="match status" value="1"/>
</dbReference>
<name>A0A1I5E6F9_9BACT</name>
<evidence type="ECO:0000313" key="4">
    <source>
        <dbReference type="EMBL" id="SFO06880.1"/>
    </source>
</evidence>
<dbReference type="AlphaFoldDB" id="A0A1I5E6F9"/>